<keyword evidence="1" id="KW-0812">Transmembrane</keyword>
<keyword evidence="1" id="KW-1133">Transmembrane helix</keyword>
<dbReference type="InParanoid" id="W2SA23"/>
<dbReference type="VEuPathDB" id="FungiDB:HMPREF1541_09312"/>
<keyword evidence="3" id="KW-1185">Reference proteome</keyword>
<sequence length="122" mass="13431">MTQQFARSAVGGLDMNAPGHANIVALVGIIAAFTILLTIIITVTGRWRMRRGERLKREREALKGEEAGLFQMKPCPDLVRPKSVVLAPVRPVVGVQQWMQFFYSAHARAQGAWAGQTKVTST</sequence>
<proteinExistence type="predicted"/>
<reference evidence="2 3" key="1">
    <citation type="submission" date="2013-03" db="EMBL/GenBank/DDBJ databases">
        <title>The Genome Sequence of Phialophora europaea CBS 101466.</title>
        <authorList>
            <consortium name="The Broad Institute Genomics Platform"/>
            <person name="Cuomo C."/>
            <person name="de Hoog S."/>
            <person name="Gorbushina A."/>
            <person name="Walker B."/>
            <person name="Young S.K."/>
            <person name="Zeng Q."/>
            <person name="Gargeya S."/>
            <person name="Fitzgerald M."/>
            <person name="Haas B."/>
            <person name="Abouelleil A."/>
            <person name="Allen A.W."/>
            <person name="Alvarado L."/>
            <person name="Arachchi H.M."/>
            <person name="Berlin A.M."/>
            <person name="Chapman S.B."/>
            <person name="Gainer-Dewar J."/>
            <person name="Goldberg J."/>
            <person name="Griggs A."/>
            <person name="Gujja S."/>
            <person name="Hansen M."/>
            <person name="Howarth C."/>
            <person name="Imamovic A."/>
            <person name="Ireland A."/>
            <person name="Larimer J."/>
            <person name="McCowan C."/>
            <person name="Murphy C."/>
            <person name="Pearson M."/>
            <person name="Poon T.W."/>
            <person name="Priest M."/>
            <person name="Roberts A."/>
            <person name="Saif S."/>
            <person name="Shea T."/>
            <person name="Sisk P."/>
            <person name="Sykes S."/>
            <person name="Wortman J."/>
            <person name="Nusbaum C."/>
            <person name="Birren B."/>
        </authorList>
    </citation>
    <scope>NUCLEOTIDE SEQUENCE [LARGE SCALE GENOMIC DNA]</scope>
    <source>
        <strain evidence="2 3">CBS 101466</strain>
    </source>
</reference>
<feature type="transmembrane region" description="Helical" evidence="1">
    <location>
        <begin position="23"/>
        <end position="47"/>
    </location>
</feature>
<gene>
    <name evidence="2" type="ORF">HMPREF1541_09312</name>
</gene>
<accession>W2SA23</accession>
<organism evidence="2 3">
    <name type="scientific">Cyphellophora europaea (strain CBS 101466)</name>
    <name type="common">Phialophora europaea</name>
    <dbReference type="NCBI Taxonomy" id="1220924"/>
    <lineage>
        <taxon>Eukaryota</taxon>
        <taxon>Fungi</taxon>
        <taxon>Dikarya</taxon>
        <taxon>Ascomycota</taxon>
        <taxon>Pezizomycotina</taxon>
        <taxon>Eurotiomycetes</taxon>
        <taxon>Chaetothyriomycetidae</taxon>
        <taxon>Chaetothyriales</taxon>
        <taxon>Cyphellophoraceae</taxon>
        <taxon>Cyphellophora</taxon>
    </lineage>
</organism>
<dbReference type="EMBL" id="KB822712">
    <property type="protein sequence ID" value="ETN45480.1"/>
    <property type="molecule type" value="Genomic_DNA"/>
</dbReference>
<dbReference type="GeneID" id="19976651"/>
<evidence type="ECO:0000313" key="3">
    <source>
        <dbReference type="Proteomes" id="UP000030752"/>
    </source>
</evidence>
<keyword evidence="1" id="KW-0472">Membrane</keyword>
<protein>
    <submittedName>
        <fullName evidence="2">Uncharacterized protein</fullName>
    </submittedName>
</protein>
<evidence type="ECO:0000256" key="1">
    <source>
        <dbReference type="SAM" id="Phobius"/>
    </source>
</evidence>
<dbReference type="HOGENOM" id="CLU_2026636_0_0_1"/>
<evidence type="ECO:0000313" key="2">
    <source>
        <dbReference type="EMBL" id="ETN45480.1"/>
    </source>
</evidence>
<name>W2SA23_CYPE1</name>
<dbReference type="Proteomes" id="UP000030752">
    <property type="component" value="Unassembled WGS sequence"/>
</dbReference>
<dbReference type="RefSeq" id="XP_008712208.1">
    <property type="nucleotide sequence ID" value="XM_008713986.1"/>
</dbReference>
<dbReference type="AlphaFoldDB" id="W2SA23"/>